<sequence length="212" mass="24018">MRSFFCAPFFTSIAAVSILLDDPRNVNVEEEMVQYCFPRTVYYVTRDETIWLTINGENSTTTKKCIKALRYFILKSDIEPNETRIIVTTGKSFHAKHFRIVEVDLHANETNGITVIIHTSDDDDDIRGTKRKPPKGMKTWHLVTIGIAVLIVFALALFGARFMLIHLRRRTQNSGSNRQEVGIATERSCGKSYNDCESFISQVSSSVALMTS</sequence>
<dbReference type="Proteomes" id="UP000031036">
    <property type="component" value="Unassembled WGS sequence"/>
</dbReference>
<accession>A0A0B2VG88</accession>
<name>A0A0B2VG88_TOXCA</name>
<proteinExistence type="predicted"/>
<evidence type="ECO:0000256" key="1">
    <source>
        <dbReference type="SAM" id="Phobius"/>
    </source>
</evidence>
<keyword evidence="1" id="KW-0472">Membrane</keyword>
<evidence type="ECO:0000256" key="2">
    <source>
        <dbReference type="SAM" id="SignalP"/>
    </source>
</evidence>
<protein>
    <submittedName>
        <fullName evidence="3">Uncharacterized protein</fullName>
    </submittedName>
</protein>
<reference evidence="3 4" key="1">
    <citation type="submission" date="2014-11" db="EMBL/GenBank/DDBJ databases">
        <title>Genetic blueprint of the zoonotic pathogen Toxocara canis.</title>
        <authorList>
            <person name="Zhu X.-Q."/>
            <person name="Korhonen P.K."/>
            <person name="Cai H."/>
            <person name="Young N.D."/>
            <person name="Nejsum P."/>
            <person name="von Samson-Himmelstjerna G."/>
            <person name="Boag P.R."/>
            <person name="Tan P."/>
            <person name="Li Q."/>
            <person name="Min J."/>
            <person name="Yang Y."/>
            <person name="Wang X."/>
            <person name="Fang X."/>
            <person name="Hall R.S."/>
            <person name="Hofmann A."/>
            <person name="Sternberg P.W."/>
            <person name="Jex A.R."/>
            <person name="Gasser R.B."/>
        </authorList>
    </citation>
    <scope>NUCLEOTIDE SEQUENCE [LARGE SCALE GENOMIC DNA]</scope>
    <source>
        <strain evidence="3">PN_DK_2014</strain>
    </source>
</reference>
<dbReference type="AlphaFoldDB" id="A0A0B2VG88"/>
<gene>
    <name evidence="3" type="ORF">Tcan_18289</name>
</gene>
<dbReference type="EMBL" id="JPKZ01001800">
    <property type="protein sequence ID" value="KHN79990.1"/>
    <property type="molecule type" value="Genomic_DNA"/>
</dbReference>
<comment type="caution">
    <text evidence="3">The sequence shown here is derived from an EMBL/GenBank/DDBJ whole genome shotgun (WGS) entry which is preliminary data.</text>
</comment>
<feature type="chain" id="PRO_5013107999" evidence="2">
    <location>
        <begin position="16"/>
        <end position="212"/>
    </location>
</feature>
<organism evidence="3 4">
    <name type="scientific">Toxocara canis</name>
    <name type="common">Canine roundworm</name>
    <dbReference type="NCBI Taxonomy" id="6265"/>
    <lineage>
        <taxon>Eukaryota</taxon>
        <taxon>Metazoa</taxon>
        <taxon>Ecdysozoa</taxon>
        <taxon>Nematoda</taxon>
        <taxon>Chromadorea</taxon>
        <taxon>Rhabditida</taxon>
        <taxon>Spirurina</taxon>
        <taxon>Ascaridomorpha</taxon>
        <taxon>Ascaridoidea</taxon>
        <taxon>Toxocaridae</taxon>
        <taxon>Toxocara</taxon>
    </lineage>
</organism>
<keyword evidence="1" id="KW-1133">Transmembrane helix</keyword>
<keyword evidence="1" id="KW-0812">Transmembrane</keyword>
<keyword evidence="4" id="KW-1185">Reference proteome</keyword>
<evidence type="ECO:0000313" key="3">
    <source>
        <dbReference type="EMBL" id="KHN79990.1"/>
    </source>
</evidence>
<feature type="transmembrane region" description="Helical" evidence="1">
    <location>
        <begin position="140"/>
        <end position="164"/>
    </location>
</feature>
<feature type="signal peptide" evidence="2">
    <location>
        <begin position="1"/>
        <end position="15"/>
    </location>
</feature>
<keyword evidence="2" id="KW-0732">Signal</keyword>
<evidence type="ECO:0000313" key="4">
    <source>
        <dbReference type="Proteomes" id="UP000031036"/>
    </source>
</evidence>